<dbReference type="EMBL" id="CM037161">
    <property type="protein sequence ID" value="KAH7855396.1"/>
    <property type="molecule type" value="Genomic_DNA"/>
</dbReference>
<name>A0ACB7YP46_9ERIC</name>
<comment type="caution">
    <text evidence="1">The sequence shown here is derived from an EMBL/GenBank/DDBJ whole genome shotgun (WGS) entry which is preliminary data.</text>
</comment>
<protein>
    <submittedName>
        <fullName evidence="1">Uncharacterized protein</fullName>
    </submittedName>
</protein>
<organism evidence="1 2">
    <name type="scientific">Vaccinium darrowii</name>
    <dbReference type="NCBI Taxonomy" id="229202"/>
    <lineage>
        <taxon>Eukaryota</taxon>
        <taxon>Viridiplantae</taxon>
        <taxon>Streptophyta</taxon>
        <taxon>Embryophyta</taxon>
        <taxon>Tracheophyta</taxon>
        <taxon>Spermatophyta</taxon>
        <taxon>Magnoliopsida</taxon>
        <taxon>eudicotyledons</taxon>
        <taxon>Gunneridae</taxon>
        <taxon>Pentapetalae</taxon>
        <taxon>asterids</taxon>
        <taxon>Ericales</taxon>
        <taxon>Ericaceae</taxon>
        <taxon>Vaccinioideae</taxon>
        <taxon>Vaccinieae</taxon>
        <taxon>Vaccinium</taxon>
    </lineage>
</organism>
<sequence>MLRGRAKEEAREQTESTNETDEAAVTAKAEVDTTVVDVKEKIKKGCDASLILASPDGKAEKDHLDNLSLAGDGFDTVIKAKAAVDINPQCTTFHVLIYWLWRLLGISLPWRTILFSVELGRRNGTHGRISSTASVQHTSTQLGFRSAQHPVQLPWPYPNKHGCSFR</sequence>
<evidence type="ECO:0000313" key="2">
    <source>
        <dbReference type="Proteomes" id="UP000828048"/>
    </source>
</evidence>
<dbReference type="Proteomes" id="UP000828048">
    <property type="component" value="Chromosome 11"/>
</dbReference>
<keyword evidence="2" id="KW-1185">Reference proteome</keyword>
<accession>A0ACB7YP46</accession>
<gene>
    <name evidence="1" type="ORF">Vadar_024353</name>
</gene>
<proteinExistence type="predicted"/>
<reference evidence="1 2" key="1">
    <citation type="journal article" date="2021" name="Hortic Res">
        <title>High-quality reference genome and annotation aids understanding of berry development for evergreen blueberry (Vaccinium darrowii).</title>
        <authorList>
            <person name="Yu J."/>
            <person name="Hulse-Kemp A.M."/>
            <person name="Babiker E."/>
            <person name="Staton M."/>
        </authorList>
    </citation>
    <scope>NUCLEOTIDE SEQUENCE [LARGE SCALE GENOMIC DNA]</scope>
    <source>
        <strain evidence="2">cv. NJ 8807/NJ 8810</strain>
        <tissue evidence="1">Young leaf</tissue>
    </source>
</reference>
<evidence type="ECO:0000313" key="1">
    <source>
        <dbReference type="EMBL" id="KAH7855396.1"/>
    </source>
</evidence>